<dbReference type="InterPro" id="IPR014752">
    <property type="entry name" value="Arrestin-like_C"/>
</dbReference>
<reference evidence="3" key="1">
    <citation type="submission" date="2022-11" db="UniProtKB">
        <authorList>
            <consortium name="WormBaseParasite"/>
        </authorList>
    </citation>
    <scope>IDENTIFICATION</scope>
</reference>
<organism evidence="2 3">
    <name type="scientific">Panagrolaimus davidi</name>
    <dbReference type="NCBI Taxonomy" id="227884"/>
    <lineage>
        <taxon>Eukaryota</taxon>
        <taxon>Metazoa</taxon>
        <taxon>Ecdysozoa</taxon>
        <taxon>Nematoda</taxon>
        <taxon>Chromadorea</taxon>
        <taxon>Rhabditida</taxon>
        <taxon>Tylenchina</taxon>
        <taxon>Panagrolaimomorpha</taxon>
        <taxon>Panagrolaimoidea</taxon>
        <taxon>Panagrolaimidae</taxon>
        <taxon>Panagrolaimus</taxon>
    </lineage>
</organism>
<dbReference type="InterPro" id="IPR011022">
    <property type="entry name" value="Arrestin_C-like"/>
</dbReference>
<feature type="domain" description="Arrestin C-terminal-like" evidence="1">
    <location>
        <begin position="1"/>
        <end position="129"/>
    </location>
</feature>
<dbReference type="Pfam" id="PF02752">
    <property type="entry name" value="Arrestin_C"/>
    <property type="match status" value="1"/>
</dbReference>
<dbReference type="Gene3D" id="2.60.40.640">
    <property type="match status" value="1"/>
</dbReference>
<dbReference type="SMART" id="SM01017">
    <property type="entry name" value="Arrestin_C"/>
    <property type="match status" value="1"/>
</dbReference>
<dbReference type="WBParaSite" id="PDA_v2.g24320.t1">
    <property type="protein sequence ID" value="PDA_v2.g24320.t1"/>
    <property type="gene ID" value="PDA_v2.g24320"/>
</dbReference>
<dbReference type="AlphaFoldDB" id="A0A914QAX5"/>
<dbReference type="Proteomes" id="UP000887578">
    <property type="component" value="Unplaced"/>
</dbReference>
<accession>A0A914QAX5</accession>
<name>A0A914QAX5_9BILA</name>
<protein>
    <submittedName>
        <fullName evidence="3">Arrestin C-terminal-like domain-containing protein</fullName>
    </submittedName>
</protein>
<sequence length="182" mass="20156">MSLPKPGYVCGETIPLQIDINSKASMKTESMEYGIKLKCFYTGNVEPVFLLRSAETKTKEECLSVVANSVVPTLDSAIYNILIPPLSPSFVDCSFLKLQYNIFVKVHTDAIFESGPSALIPIIIGTIPFKEEVAAAANTVSATKDLGTANFIEGRIRCKINNEKRQGPYNFRPKFPYYSVNF</sequence>
<dbReference type="SUPFAM" id="SSF81296">
    <property type="entry name" value="E set domains"/>
    <property type="match status" value="1"/>
</dbReference>
<evidence type="ECO:0000313" key="2">
    <source>
        <dbReference type="Proteomes" id="UP000887578"/>
    </source>
</evidence>
<evidence type="ECO:0000259" key="1">
    <source>
        <dbReference type="SMART" id="SM01017"/>
    </source>
</evidence>
<evidence type="ECO:0000313" key="3">
    <source>
        <dbReference type="WBParaSite" id="PDA_v2.g24320.t1"/>
    </source>
</evidence>
<proteinExistence type="predicted"/>
<dbReference type="InterPro" id="IPR014756">
    <property type="entry name" value="Ig_E-set"/>
</dbReference>
<keyword evidence="2" id="KW-1185">Reference proteome</keyword>